<keyword evidence="3" id="KW-1185">Reference proteome</keyword>
<sequence>MRSITTIICIVLLLAGCGDKTPLTVDPGSEQKGRRYLALGDSYTIGESVEERDRWPVLFAQAMNNRGRPVQNPYIIARTGWTTGDLLLALTNFNPKENYDIVSLLIGVNNQYQGRSLEEYRVEFRELLLKSIAYAGGEPGQVFVLSTPDWGVTPFGIENRETVEKEIDELNAVAKAECDKEKVLFIDITSISRRALNDPTLIARDNLHFSGKMHQLWVDEVFKNTKFRF</sequence>
<dbReference type="Gene3D" id="3.40.50.1110">
    <property type="entry name" value="SGNH hydrolase"/>
    <property type="match status" value="1"/>
</dbReference>
<proteinExistence type="predicted"/>
<accession>A0ABN7R6J1</accession>
<comment type="caution">
    <text evidence="2">The sequence shown here is derived from an EMBL/GenBank/DDBJ whole genome shotgun (WGS) entry which is preliminary data.</text>
</comment>
<dbReference type="Proteomes" id="UP000679725">
    <property type="component" value="Unassembled WGS sequence"/>
</dbReference>
<dbReference type="PROSITE" id="PS51257">
    <property type="entry name" value="PROKAR_LIPOPROTEIN"/>
    <property type="match status" value="1"/>
</dbReference>
<dbReference type="CDD" id="cd01832">
    <property type="entry name" value="SGNH_hydrolase_like_1"/>
    <property type="match status" value="1"/>
</dbReference>
<dbReference type="InterPro" id="IPR036514">
    <property type="entry name" value="SGNH_hydro_sf"/>
</dbReference>
<organism evidence="2 3">
    <name type="scientific">Dyadobacter linearis</name>
    <dbReference type="NCBI Taxonomy" id="2823330"/>
    <lineage>
        <taxon>Bacteria</taxon>
        <taxon>Pseudomonadati</taxon>
        <taxon>Bacteroidota</taxon>
        <taxon>Cytophagia</taxon>
        <taxon>Cytophagales</taxon>
        <taxon>Spirosomataceae</taxon>
        <taxon>Dyadobacter</taxon>
    </lineage>
</organism>
<name>A0ABN7R6J1_9BACT</name>
<reference evidence="2 3" key="1">
    <citation type="submission" date="2021-04" db="EMBL/GenBank/DDBJ databases">
        <authorList>
            <person name="Rodrigo-Torres L."/>
            <person name="Arahal R. D."/>
            <person name="Lucena T."/>
        </authorList>
    </citation>
    <scope>NUCLEOTIDE SEQUENCE [LARGE SCALE GENOMIC DNA]</scope>
    <source>
        <strain evidence="2 3">CECT 9623</strain>
    </source>
</reference>
<evidence type="ECO:0000313" key="3">
    <source>
        <dbReference type="Proteomes" id="UP000679725"/>
    </source>
</evidence>
<evidence type="ECO:0000259" key="1">
    <source>
        <dbReference type="Pfam" id="PF13472"/>
    </source>
</evidence>
<dbReference type="RefSeq" id="WP_215233000.1">
    <property type="nucleotide sequence ID" value="NZ_CAJRAU010000002.1"/>
</dbReference>
<dbReference type="InterPro" id="IPR013830">
    <property type="entry name" value="SGNH_hydro"/>
</dbReference>
<dbReference type="SUPFAM" id="SSF52266">
    <property type="entry name" value="SGNH hydrolase"/>
    <property type="match status" value="1"/>
</dbReference>
<evidence type="ECO:0000313" key="2">
    <source>
        <dbReference type="EMBL" id="CAG5068884.1"/>
    </source>
</evidence>
<dbReference type="Pfam" id="PF13472">
    <property type="entry name" value="Lipase_GDSL_2"/>
    <property type="match status" value="1"/>
</dbReference>
<gene>
    <name evidence="2" type="ORF">DYBT9623_01616</name>
</gene>
<protein>
    <recommendedName>
        <fullName evidence="1">SGNH hydrolase-type esterase domain-containing protein</fullName>
    </recommendedName>
</protein>
<dbReference type="EMBL" id="CAJRAU010000002">
    <property type="protein sequence ID" value="CAG5068884.1"/>
    <property type="molecule type" value="Genomic_DNA"/>
</dbReference>
<feature type="domain" description="SGNH hydrolase-type esterase" evidence="1">
    <location>
        <begin position="38"/>
        <end position="216"/>
    </location>
</feature>